<evidence type="ECO:0000256" key="6">
    <source>
        <dbReference type="ARBA" id="ARBA00011738"/>
    </source>
</evidence>
<gene>
    <name evidence="13" type="ORF">UV61_C0015G0013</name>
</gene>
<keyword evidence="11" id="KW-0786">Thiamine pyrophosphate</keyword>
<name>A0A0G1CJX4_9BACT</name>
<dbReference type="NCBIfam" id="NF004559">
    <property type="entry name" value="PRK05899.2-5"/>
    <property type="match status" value="1"/>
</dbReference>
<comment type="similarity">
    <text evidence="5">Belongs to the transketolase family.</text>
</comment>
<sequence length="700" mass="76538">MELAELQKLARLIRYYILLQTYSAQSGHTTSALSAVELATALFFKYFRADLENNSPLPPLNLRGGGGALNDRFILSKGHASPLFYALYTAAGKITEKELAAYRTFDSVLEGHLSVRFPYTEGLTGSLGQGLSMGVGEALALRARISNTNSPQPSLTKGGSNENISPLIKRGLRGVNVPFVYVLLGDGEMAEGQNWEAIQYAAFKKLNNLIAIVDVNRLSQSEATMVGHDVQVYARRVASFGWRTYVVEDGHDLEIIDKAFEMAIAQSKPYPDPLLAKEREPGPAMIIAKTIKGKGVPFWEDKNGWHSKPVPKDKFEEAVKGLGEIDKSMRGVIQKPVLSLYYTNSPQPSLTKGGSILPLQKRELEGVASYTNHQPNEKVATKKAFGNALERLGSIYPDLVVLDGDVKNSLHTDQFEKAYPARFFQCYIAEQNMVSVAWGMSNLGLKPFITSFGCFLTRAHDQFRLAALSEATLYINGSYAGVSLGKDGPSQMGLEDMGMVRAWPNSILLYPSDAISTEKLVEAMFTQKGIVYIKTTREPTPIIYKPDEAFPIAGSKVFYNAPQPPLKLRGGEGELLDGDVITVVAAGITVFEAIKAAEQLKQDGIAVRVIDCYSIKPIDVETLRKAASETQAIITVEDHYAVGGLGDAVLEALADTHHVSVHKLAVNKIPRSGTPEELLAYEEIDAKAIVKKVKEILALH</sequence>
<evidence type="ECO:0000313" key="13">
    <source>
        <dbReference type="EMBL" id="KKS85799.1"/>
    </source>
</evidence>
<dbReference type="Gene3D" id="3.40.50.970">
    <property type="match status" value="2"/>
</dbReference>
<protein>
    <submittedName>
        <fullName evidence="13">Transketolase</fullName>
    </submittedName>
</protein>
<reference evidence="13 14" key="1">
    <citation type="journal article" date="2015" name="Nature">
        <title>rRNA introns, odd ribosomes, and small enigmatic genomes across a large radiation of phyla.</title>
        <authorList>
            <person name="Brown C.T."/>
            <person name="Hug L.A."/>
            <person name="Thomas B.C."/>
            <person name="Sharon I."/>
            <person name="Castelle C.J."/>
            <person name="Singh A."/>
            <person name="Wilkins M.J."/>
            <person name="Williams K.H."/>
            <person name="Banfield J.F."/>
        </authorList>
    </citation>
    <scope>NUCLEOTIDE SEQUENCE [LARGE SCALE GENOMIC DNA]</scope>
</reference>
<dbReference type="InterPro" id="IPR033248">
    <property type="entry name" value="Transketolase_C"/>
</dbReference>
<dbReference type="GO" id="GO:0004802">
    <property type="term" value="F:transketolase activity"/>
    <property type="evidence" value="ECO:0007669"/>
    <property type="project" value="TreeGrafter"/>
</dbReference>
<evidence type="ECO:0000256" key="4">
    <source>
        <dbReference type="ARBA" id="ARBA00001964"/>
    </source>
</evidence>
<dbReference type="InterPro" id="IPR029061">
    <property type="entry name" value="THDP-binding"/>
</dbReference>
<dbReference type="InterPro" id="IPR005475">
    <property type="entry name" value="Transketolase-like_Pyr-bd"/>
</dbReference>
<comment type="subunit">
    <text evidence="6">Homodimer.</text>
</comment>
<dbReference type="SUPFAM" id="SSF52922">
    <property type="entry name" value="TK C-terminal domain-like"/>
    <property type="match status" value="1"/>
</dbReference>
<dbReference type="EMBL" id="LCFD01000015">
    <property type="protein sequence ID" value="KKS85799.1"/>
    <property type="molecule type" value="Genomic_DNA"/>
</dbReference>
<comment type="cofactor">
    <cofactor evidence="2">
        <name>Mn(2+)</name>
        <dbReference type="ChEBI" id="CHEBI:29035"/>
    </cofactor>
</comment>
<proteinExistence type="inferred from homology"/>
<evidence type="ECO:0000256" key="2">
    <source>
        <dbReference type="ARBA" id="ARBA00001936"/>
    </source>
</evidence>
<dbReference type="AlphaFoldDB" id="A0A0G1CJX4"/>
<evidence type="ECO:0000256" key="3">
    <source>
        <dbReference type="ARBA" id="ARBA00001946"/>
    </source>
</evidence>
<comment type="cofactor">
    <cofactor evidence="4">
        <name>thiamine diphosphate</name>
        <dbReference type="ChEBI" id="CHEBI:58937"/>
    </cofactor>
</comment>
<evidence type="ECO:0000256" key="10">
    <source>
        <dbReference type="ARBA" id="ARBA00022842"/>
    </source>
</evidence>
<keyword evidence="7" id="KW-0808">Transferase</keyword>
<dbReference type="Pfam" id="PF02779">
    <property type="entry name" value="Transket_pyr"/>
    <property type="match status" value="1"/>
</dbReference>
<evidence type="ECO:0000256" key="7">
    <source>
        <dbReference type="ARBA" id="ARBA00022679"/>
    </source>
</evidence>
<dbReference type="Pfam" id="PF02780">
    <property type="entry name" value="Transketolase_C"/>
    <property type="match status" value="1"/>
</dbReference>
<dbReference type="PANTHER" id="PTHR43195">
    <property type="entry name" value="TRANSKETOLASE"/>
    <property type="match status" value="1"/>
</dbReference>
<evidence type="ECO:0000259" key="12">
    <source>
        <dbReference type="SMART" id="SM00861"/>
    </source>
</evidence>
<dbReference type="GO" id="GO:0005737">
    <property type="term" value="C:cytoplasm"/>
    <property type="evidence" value="ECO:0007669"/>
    <property type="project" value="UniProtKB-ARBA"/>
</dbReference>
<comment type="cofactor">
    <cofactor evidence="1">
        <name>Ca(2+)</name>
        <dbReference type="ChEBI" id="CHEBI:29108"/>
    </cofactor>
</comment>
<evidence type="ECO:0000313" key="14">
    <source>
        <dbReference type="Proteomes" id="UP000034050"/>
    </source>
</evidence>
<dbReference type="CDD" id="cd07033">
    <property type="entry name" value="TPP_PYR_DXS_TK_like"/>
    <property type="match status" value="1"/>
</dbReference>
<evidence type="ECO:0000256" key="9">
    <source>
        <dbReference type="ARBA" id="ARBA00022837"/>
    </source>
</evidence>
<dbReference type="Gene3D" id="3.40.50.920">
    <property type="match status" value="1"/>
</dbReference>
<evidence type="ECO:0000256" key="11">
    <source>
        <dbReference type="ARBA" id="ARBA00023052"/>
    </source>
</evidence>
<dbReference type="STRING" id="1618446.UV61_C0015G0013"/>
<dbReference type="GO" id="GO:0030976">
    <property type="term" value="F:thiamine pyrophosphate binding"/>
    <property type="evidence" value="ECO:0007669"/>
    <property type="project" value="TreeGrafter"/>
</dbReference>
<evidence type="ECO:0000256" key="8">
    <source>
        <dbReference type="ARBA" id="ARBA00022723"/>
    </source>
</evidence>
<dbReference type="FunFam" id="3.40.50.970:FF:000129">
    <property type="entry name" value="Transketolase"/>
    <property type="match status" value="1"/>
</dbReference>
<comment type="caution">
    <text evidence="13">The sequence shown here is derived from an EMBL/GenBank/DDBJ whole genome shotgun (WGS) entry which is preliminary data.</text>
</comment>
<dbReference type="PANTHER" id="PTHR43195:SF1">
    <property type="entry name" value="FI06132P-RELATED"/>
    <property type="match status" value="1"/>
</dbReference>
<dbReference type="Proteomes" id="UP000034050">
    <property type="component" value="Unassembled WGS sequence"/>
</dbReference>
<keyword evidence="8" id="KW-0479">Metal-binding</keyword>
<dbReference type="InterPro" id="IPR005474">
    <property type="entry name" value="Transketolase_N"/>
</dbReference>
<dbReference type="SUPFAM" id="SSF52518">
    <property type="entry name" value="Thiamin diphosphate-binding fold (THDP-binding)"/>
    <property type="match status" value="2"/>
</dbReference>
<comment type="cofactor">
    <cofactor evidence="3">
        <name>Mg(2+)</name>
        <dbReference type="ChEBI" id="CHEBI:18420"/>
    </cofactor>
</comment>
<accession>A0A0G1CJX4</accession>
<dbReference type="CDD" id="cd02012">
    <property type="entry name" value="TPP_TK"/>
    <property type="match status" value="1"/>
</dbReference>
<keyword evidence="10" id="KW-0460">Magnesium</keyword>
<evidence type="ECO:0000256" key="1">
    <source>
        <dbReference type="ARBA" id="ARBA00001913"/>
    </source>
</evidence>
<evidence type="ECO:0000256" key="5">
    <source>
        <dbReference type="ARBA" id="ARBA00007131"/>
    </source>
</evidence>
<dbReference type="InterPro" id="IPR009014">
    <property type="entry name" value="Transketo_C/PFOR_II"/>
</dbReference>
<dbReference type="SMART" id="SM00861">
    <property type="entry name" value="Transket_pyr"/>
    <property type="match status" value="1"/>
</dbReference>
<keyword evidence="9" id="KW-0106">Calcium</keyword>
<dbReference type="InterPro" id="IPR051424">
    <property type="entry name" value="Transketolase-like"/>
</dbReference>
<dbReference type="GO" id="GO:0046872">
    <property type="term" value="F:metal ion binding"/>
    <property type="evidence" value="ECO:0007669"/>
    <property type="project" value="UniProtKB-KW"/>
</dbReference>
<feature type="domain" description="Transketolase-like pyrimidine-binding" evidence="12">
    <location>
        <begin position="379"/>
        <end position="542"/>
    </location>
</feature>
<organism evidence="13 14">
    <name type="scientific">Candidatus Gottesmanbacteria bacterium GW2011_GWB1_43_11</name>
    <dbReference type="NCBI Taxonomy" id="1618446"/>
    <lineage>
        <taxon>Bacteria</taxon>
        <taxon>Candidatus Gottesmaniibacteriota</taxon>
    </lineage>
</organism>
<dbReference type="Pfam" id="PF00456">
    <property type="entry name" value="Transketolase_N"/>
    <property type="match status" value="2"/>
</dbReference>
<dbReference type="PATRIC" id="fig|1618446.3.peg.1277"/>